<dbReference type="Proteomes" id="UP001256711">
    <property type="component" value="Unassembled WGS sequence"/>
</dbReference>
<reference evidence="1" key="1">
    <citation type="submission" date="2023-03" db="EMBL/GenBank/DDBJ databases">
        <authorList>
            <person name="Shen W."/>
            <person name="Cai J."/>
        </authorList>
    </citation>
    <scope>NUCLEOTIDE SEQUENCE</scope>
    <source>
        <strain evidence="1">B226-2</strain>
    </source>
</reference>
<dbReference type="AlphaFoldDB" id="A0AAW8U1D9"/>
<comment type="caution">
    <text evidence="1">The sequence shown here is derived from an EMBL/GenBank/DDBJ whole genome shotgun (WGS) entry which is preliminary data.</text>
</comment>
<sequence>MNQIEIGQSYLCTPVGLKNTVVGTVEQIYTNTVVITVEDCNKEDRATVIESQHRMLVKHGDVKEPVAVALVS</sequence>
<dbReference type="RefSeq" id="WP_010753223.1">
    <property type="nucleotide sequence ID" value="NZ_CABJBY010000012.1"/>
</dbReference>
<dbReference type="GeneID" id="78363782"/>
<evidence type="ECO:0000313" key="1">
    <source>
        <dbReference type="EMBL" id="MDT2810092.1"/>
    </source>
</evidence>
<evidence type="ECO:0000313" key="2">
    <source>
        <dbReference type="Proteomes" id="UP001256711"/>
    </source>
</evidence>
<name>A0AAW8U1D9_9ENTE</name>
<accession>A0AAW8U1D9</accession>
<proteinExistence type="predicted"/>
<evidence type="ECO:0008006" key="3">
    <source>
        <dbReference type="Google" id="ProtNLM"/>
    </source>
</evidence>
<organism evidence="1 2">
    <name type="scientific">Enterococcus asini</name>
    <dbReference type="NCBI Taxonomy" id="57732"/>
    <lineage>
        <taxon>Bacteria</taxon>
        <taxon>Bacillati</taxon>
        <taxon>Bacillota</taxon>
        <taxon>Bacilli</taxon>
        <taxon>Lactobacillales</taxon>
        <taxon>Enterococcaceae</taxon>
        <taxon>Enterococcus</taxon>
    </lineage>
</organism>
<dbReference type="EMBL" id="JARQBJ010000002">
    <property type="protein sequence ID" value="MDT2810092.1"/>
    <property type="molecule type" value="Genomic_DNA"/>
</dbReference>
<protein>
    <recommendedName>
        <fullName evidence="3">DUF2187 domain-containing protein</fullName>
    </recommendedName>
</protein>
<gene>
    <name evidence="1" type="ORF">P7H43_06320</name>
</gene>